<comment type="caution">
    <text evidence="2">The sequence shown here is derived from an EMBL/GenBank/DDBJ whole genome shotgun (WGS) entry which is preliminary data.</text>
</comment>
<dbReference type="AlphaFoldDB" id="A0A815CN34"/>
<dbReference type="Gene3D" id="1.25.40.20">
    <property type="entry name" value="Ankyrin repeat-containing domain"/>
    <property type="match status" value="1"/>
</dbReference>
<evidence type="ECO:0000256" key="1">
    <source>
        <dbReference type="PROSITE-ProRule" id="PRU00023"/>
    </source>
</evidence>
<organism evidence="2 4">
    <name type="scientific">Didymodactylos carnosus</name>
    <dbReference type="NCBI Taxonomy" id="1234261"/>
    <lineage>
        <taxon>Eukaryota</taxon>
        <taxon>Metazoa</taxon>
        <taxon>Spiralia</taxon>
        <taxon>Gnathifera</taxon>
        <taxon>Rotifera</taxon>
        <taxon>Eurotatoria</taxon>
        <taxon>Bdelloidea</taxon>
        <taxon>Philodinida</taxon>
        <taxon>Philodinidae</taxon>
        <taxon>Didymodactylos</taxon>
    </lineage>
</organism>
<gene>
    <name evidence="2" type="ORF">GPM918_LOCUS27802</name>
    <name evidence="3" type="ORF">SRO942_LOCUS28193</name>
</gene>
<dbReference type="Proteomes" id="UP000681722">
    <property type="component" value="Unassembled WGS sequence"/>
</dbReference>
<keyword evidence="1" id="KW-0040">ANK repeat</keyword>
<dbReference type="PROSITE" id="PS51996">
    <property type="entry name" value="TR_MART"/>
    <property type="match status" value="1"/>
</dbReference>
<dbReference type="InterPro" id="IPR002110">
    <property type="entry name" value="Ankyrin_rpt"/>
</dbReference>
<dbReference type="Gene3D" id="3.90.176.10">
    <property type="entry name" value="Toxin ADP-ribosyltransferase, Chain A, domain 1"/>
    <property type="match status" value="1"/>
</dbReference>
<dbReference type="Proteomes" id="UP000663829">
    <property type="component" value="Unassembled WGS sequence"/>
</dbReference>
<dbReference type="EMBL" id="CAJOBC010030317">
    <property type="protein sequence ID" value="CAF4086981.1"/>
    <property type="molecule type" value="Genomic_DNA"/>
</dbReference>
<dbReference type="SMART" id="SM00248">
    <property type="entry name" value="ANK"/>
    <property type="match status" value="2"/>
</dbReference>
<dbReference type="SUPFAM" id="SSF56399">
    <property type="entry name" value="ADP-ribosylation"/>
    <property type="match status" value="1"/>
</dbReference>
<dbReference type="PROSITE" id="PS50297">
    <property type="entry name" value="ANK_REP_REGION"/>
    <property type="match status" value="1"/>
</dbReference>
<keyword evidence="4" id="KW-1185">Reference proteome</keyword>
<evidence type="ECO:0008006" key="5">
    <source>
        <dbReference type="Google" id="ProtNLM"/>
    </source>
</evidence>
<protein>
    <recommendedName>
        <fullName evidence="5">NAD(+)--protein-arginine ADP-ribosyltransferase</fullName>
    </recommendedName>
</protein>
<dbReference type="Pfam" id="PF12796">
    <property type="entry name" value="Ank_2"/>
    <property type="match status" value="1"/>
</dbReference>
<evidence type="ECO:0000313" key="4">
    <source>
        <dbReference type="Proteomes" id="UP000663829"/>
    </source>
</evidence>
<evidence type="ECO:0000313" key="3">
    <source>
        <dbReference type="EMBL" id="CAF4086981.1"/>
    </source>
</evidence>
<evidence type="ECO:0000313" key="2">
    <source>
        <dbReference type="EMBL" id="CAF1286267.1"/>
    </source>
</evidence>
<sequence>MGNNVHKPPSTRDLPASNLSDFYVACRNGAVDMVQNHLKTIRIEDMNRLEPNGSTALHAASYNGHTTIVQEILKTDKAIRSTRNRFGFTASDEAKTLEIKRLFYRPISDQYRFRGNDTKTEWTKADAGDEKRAAQKRWYSTDTWNNPSVDGDVNHIVKDYLDKSIYNIKGIDLIRWFMNKAREEDNAIYVIKAYTAETEYYRVLNNQLVEETKEHNSYGLSRIVDIMCNHPSLNTYVFKGYTNRGMKISDDDLTHYPIGTRVINKAFLSTSTDQQVAEGFASSSKTYDDGKMSGLCIYKIRNERSAFDITKISEYSFEKEILIIPGCIFEVKVIQRLHAGITIELEECPPFELKFENGFPVD</sequence>
<dbReference type="InterPro" id="IPR036770">
    <property type="entry name" value="Ankyrin_rpt-contain_sf"/>
</dbReference>
<accession>A0A815CN34</accession>
<dbReference type="EMBL" id="CAJNOQ010011836">
    <property type="protein sequence ID" value="CAF1286267.1"/>
    <property type="molecule type" value="Genomic_DNA"/>
</dbReference>
<feature type="repeat" description="ANK" evidence="1">
    <location>
        <begin position="52"/>
        <end position="84"/>
    </location>
</feature>
<dbReference type="PROSITE" id="PS50088">
    <property type="entry name" value="ANK_REPEAT"/>
    <property type="match status" value="1"/>
</dbReference>
<name>A0A815CN34_9BILA</name>
<dbReference type="SUPFAM" id="SSF48403">
    <property type="entry name" value="Ankyrin repeat"/>
    <property type="match status" value="1"/>
</dbReference>
<proteinExistence type="predicted"/>
<dbReference type="OrthoDB" id="10057496at2759"/>
<reference evidence="2" key="1">
    <citation type="submission" date="2021-02" db="EMBL/GenBank/DDBJ databases">
        <authorList>
            <person name="Nowell W R."/>
        </authorList>
    </citation>
    <scope>NUCLEOTIDE SEQUENCE</scope>
</reference>